<gene>
    <name evidence="2" type="ordered locus">ACMV_P3_00400</name>
</gene>
<evidence type="ECO:0000313" key="2">
    <source>
        <dbReference type="EMBL" id="BAJ83189.1"/>
    </source>
</evidence>
<dbReference type="Proteomes" id="UP000007100">
    <property type="component" value="Plasmid pACMV3"/>
</dbReference>
<dbReference type="HOGENOM" id="CLU_2434179_0_0_5"/>
<organism evidence="2 3">
    <name type="scientific">Acidiphilium multivorum (strain DSM 11245 / JCM 8867 / NBRC 100883 / AIU 301)</name>
    <dbReference type="NCBI Taxonomy" id="926570"/>
    <lineage>
        <taxon>Bacteria</taxon>
        <taxon>Pseudomonadati</taxon>
        <taxon>Pseudomonadota</taxon>
        <taxon>Alphaproteobacteria</taxon>
        <taxon>Acetobacterales</taxon>
        <taxon>Acidocellaceae</taxon>
        <taxon>Acidiphilium</taxon>
    </lineage>
</organism>
<feature type="region of interest" description="Disordered" evidence="1">
    <location>
        <begin position="53"/>
        <end position="90"/>
    </location>
</feature>
<sequence length="90" mass="10001">MRWRTEEVFRSSKSVCLRLKETEMQDARRLFKLALIGLAATTRTVQFVDARNGSSRPATDVIDPGLLPAADAIGPTLEGKTPRQKNLHPP</sequence>
<keyword evidence="2" id="KW-0614">Plasmid</keyword>
<dbReference type="SUPFAM" id="SSF53098">
    <property type="entry name" value="Ribonuclease H-like"/>
    <property type="match status" value="1"/>
</dbReference>
<accession>F0J7X2</accession>
<proteinExistence type="predicted"/>
<evidence type="ECO:0000256" key="1">
    <source>
        <dbReference type="SAM" id="MobiDB-lite"/>
    </source>
</evidence>
<protein>
    <recommendedName>
        <fullName evidence="4">Transposase</fullName>
    </recommendedName>
</protein>
<dbReference type="AlphaFoldDB" id="F0J7X2"/>
<dbReference type="InterPro" id="IPR012337">
    <property type="entry name" value="RNaseH-like_sf"/>
</dbReference>
<reference evidence="2 3" key="1">
    <citation type="submission" date="2010-12" db="EMBL/GenBank/DDBJ databases">
        <title>Whole genome sequence of Acidiphilium multivorum AIU301.</title>
        <authorList>
            <person name="Narita-Yamada S."/>
            <person name="Nakamura S."/>
            <person name="Ito N."/>
            <person name="Takarada H."/>
            <person name="Katano Y."/>
            <person name="Nakazawa H."/>
            <person name="Hosoyama A."/>
            <person name="Yamada R."/>
            <person name="Fujita N."/>
        </authorList>
    </citation>
    <scope>NUCLEOTIDE SEQUENCE [LARGE SCALE GENOMIC DNA]</scope>
    <source>
        <strain evidence="3">DSM 11245 / JCM 8867 / AIU301</strain>
        <plasmid evidence="2 3">pACMV3</plasmid>
    </source>
</reference>
<dbReference type="KEGG" id="amv:ACMV_P3_00400"/>
<keyword evidence="3" id="KW-1185">Reference proteome</keyword>
<name>F0J7X2_ACIMA</name>
<geneLocation type="plasmid" evidence="2 3">
    <name>pACMV3</name>
</geneLocation>
<evidence type="ECO:0000313" key="3">
    <source>
        <dbReference type="Proteomes" id="UP000007100"/>
    </source>
</evidence>
<evidence type="ECO:0008006" key="4">
    <source>
        <dbReference type="Google" id="ProtNLM"/>
    </source>
</evidence>
<dbReference type="EMBL" id="AP012038">
    <property type="protein sequence ID" value="BAJ83189.1"/>
    <property type="molecule type" value="Genomic_DNA"/>
</dbReference>